<keyword evidence="1" id="KW-0378">Hydrolase</keyword>
<proteinExistence type="predicted"/>
<dbReference type="EMBL" id="RZNB01000001">
    <property type="protein sequence ID" value="RWZ52875.1"/>
    <property type="molecule type" value="Genomic_DNA"/>
</dbReference>
<dbReference type="Gene3D" id="3.40.50.1000">
    <property type="entry name" value="HAD superfamily/HAD-like"/>
    <property type="match status" value="1"/>
</dbReference>
<dbReference type="InterPro" id="IPR006379">
    <property type="entry name" value="HAD-SF_hydro_IIB"/>
</dbReference>
<dbReference type="PANTHER" id="PTHR10000:SF8">
    <property type="entry name" value="HAD SUPERFAMILY HYDROLASE-LIKE, TYPE 3"/>
    <property type="match status" value="1"/>
</dbReference>
<dbReference type="RefSeq" id="WP_128493718.1">
    <property type="nucleotide sequence ID" value="NZ_RZNB01000001.1"/>
</dbReference>
<dbReference type="InterPro" id="IPR023214">
    <property type="entry name" value="HAD_sf"/>
</dbReference>
<comment type="caution">
    <text evidence="1">The sequence shown here is derived from an EMBL/GenBank/DDBJ whole genome shotgun (WGS) entry which is preliminary data.</text>
</comment>
<dbReference type="OrthoDB" id="3180855at2"/>
<dbReference type="Gene3D" id="3.30.1240.10">
    <property type="match status" value="1"/>
</dbReference>
<accession>A0A3S3ZB55</accession>
<dbReference type="GO" id="GO:0000287">
    <property type="term" value="F:magnesium ion binding"/>
    <property type="evidence" value="ECO:0007669"/>
    <property type="project" value="TreeGrafter"/>
</dbReference>
<dbReference type="InterPro" id="IPR036412">
    <property type="entry name" value="HAD-like_sf"/>
</dbReference>
<protein>
    <submittedName>
        <fullName evidence="1">HAD-IIB family hydrolase</fullName>
    </submittedName>
</protein>
<name>A0A3S3ZB55_9MICO</name>
<evidence type="ECO:0000313" key="1">
    <source>
        <dbReference type="EMBL" id="RWZ52875.1"/>
    </source>
</evidence>
<dbReference type="Proteomes" id="UP000288547">
    <property type="component" value="Unassembled WGS sequence"/>
</dbReference>
<keyword evidence="2" id="KW-1185">Reference proteome</keyword>
<gene>
    <name evidence="1" type="ORF">ELQ90_02745</name>
</gene>
<dbReference type="SUPFAM" id="SSF56784">
    <property type="entry name" value="HAD-like"/>
    <property type="match status" value="1"/>
</dbReference>
<organism evidence="1 2">
    <name type="scientific">Labedella phragmitis</name>
    <dbReference type="NCBI Taxonomy" id="2498849"/>
    <lineage>
        <taxon>Bacteria</taxon>
        <taxon>Bacillati</taxon>
        <taxon>Actinomycetota</taxon>
        <taxon>Actinomycetes</taxon>
        <taxon>Micrococcales</taxon>
        <taxon>Microbacteriaceae</taxon>
        <taxon>Labedella</taxon>
    </lineage>
</organism>
<dbReference type="PANTHER" id="PTHR10000">
    <property type="entry name" value="PHOSPHOSERINE PHOSPHATASE"/>
    <property type="match status" value="1"/>
</dbReference>
<dbReference type="GO" id="GO:0005829">
    <property type="term" value="C:cytosol"/>
    <property type="evidence" value="ECO:0007669"/>
    <property type="project" value="TreeGrafter"/>
</dbReference>
<evidence type="ECO:0000313" key="2">
    <source>
        <dbReference type="Proteomes" id="UP000288547"/>
    </source>
</evidence>
<dbReference type="AlphaFoldDB" id="A0A3S3ZB55"/>
<sequence>MSGAKRLVALDIDGTVLGEDGSLSDVVRDAVRSIVSDAVVVTLATGRSWDSTKPVLDMLGLEPEYVVCANGALVLKRDPDESSGYRRHLIETFDAAEVLETIRTNLDDGRYMVELPDGSRKYTEGMDDWNLDNAEQVPFERLSDEPVLRVVVVSPDQGEQEFLESVERMGLHRVAYSIGWTAWLDIAPQGVNKSTALEHVREALDVARDNVFVAGDGRNDIEMFEWAVAGGGTAVAMGQAPDEVVTAANARTGTVDEDGLAAALVEHLGAGAPESSVAR</sequence>
<dbReference type="NCBIfam" id="TIGR01484">
    <property type="entry name" value="HAD-SF-IIB"/>
    <property type="match status" value="1"/>
</dbReference>
<dbReference type="GO" id="GO:0016791">
    <property type="term" value="F:phosphatase activity"/>
    <property type="evidence" value="ECO:0007669"/>
    <property type="project" value="TreeGrafter"/>
</dbReference>
<dbReference type="Pfam" id="PF08282">
    <property type="entry name" value="Hydrolase_3"/>
    <property type="match status" value="1"/>
</dbReference>
<reference evidence="1 2" key="1">
    <citation type="submission" date="2018-12" db="EMBL/GenBank/DDBJ databases">
        <authorList>
            <person name="Li F."/>
        </authorList>
    </citation>
    <scope>NUCLEOTIDE SEQUENCE [LARGE SCALE GENOMIC DNA]</scope>
    <source>
        <strain evidence="1 2">11W25H-1</strain>
    </source>
</reference>